<dbReference type="Pfam" id="PF00128">
    <property type="entry name" value="Alpha-amylase"/>
    <property type="match status" value="1"/>
</dbReference>
<evidence type="ECO:0000259" key="3">
    <source>
        <dbReference type="SMART" id="SM00642"/>
    </source>
</evidence>
<reference evidence="4" key="1">
    <citation type="submission" date="2021-03" db="EMBL/GenBank/DDBJ databases">
        <title>Comparative genomics and phylogenomic investigation of the class Geoglossomycetes provide insights into ecological specialization and systematics.</title>
        <authorList>
            <person name="Melie T."/>
            <person name="Pirro S."/>
            <person name="Miller A.N."/>
            <person name="Quandt A."/>
        </authorList>
    </citation>
    <scope>NUCLEOTIDE SEQUENCE</scope>
    <source>
        <strain evidence="4">CAQ_001_2017</strain>
    </source>
</reference>
<comment type="similarity">
    <text evidence="1">Belongs to the glycosyl hydrolase 13 family.</text>
</comment>
<dbReference type="Gene3D" id="3.20.20.80">
    <property type="entry name" value="Glycosidases"/>
    <property type="match status" value="1"/>
</dbReference>
<dbReference type="GO" id="GO:0005975">
    <property type="term" value="P:carbohydrate metabolic process"/>
    <property type="evidence" value="ECO:0007669"/>
    <property type="project" value="InterPro"/>
</dbReference>
<dbReference type="SMART" id="SM00642">
    <property type="entry name" value="Aamy"/>
    <property type="match status" value="1"/>
</dbReference>
<gene>
    <name evidence="4" type="ORF">GP486_001419</name>
</gene>
<dbReference type="InterPro" id="IPR006047">
    <property type="entry name" value="GH13_cat_dom"/>
</dbReference>
<evidence type="ECO:0000256" key="2">
    <source>
        <dbReference type="SAM" id="MobiDB-lite"/>
    </source>
</evidence>
<dbReference type="InterPro" id="IPR017853">
    <property type="entry name" value="GH"/>
</dbReference>
<dbReference type="Proteomes" id="UP000750711">
    <property type="component" value="Unassembled WGS sequence"/>
</dbReference>
<name>A0A9P8LGY3_9PEZI</name>
<dbReference type="SUPFAM" id="SSF51445">
    <property type="entry name" value="(Trans)glycosidases"/>
    <property type="match status" value="1"/>
</dbReference>
<keyword evidence="5" id="KW-1185">Reference proteome</keyword>
<organism evidence="4 5">
    <name type="scientific">Trichoglossum hirsutum</name>
    <dbReference type="NCBI Taxonomy" id="265104"/>
    <lineage>
        <taxon>Eukaryota</taxon>
        <taxon>Fungi</taxon>
        <taxon>Dikarya</taxon>
        <taxon>Ascomycota</taxon>
        <taxon>Pezizomycotina</taxon>
        <taxon>Geoglossomycetes</taxon>
        <taxon>Geoglossales</taxon>
        <taxon>Geoglossaceae</taxon>
        <taxon>Trichoglossum</taxon>
    </lineage>
</organism>
<dbReference type="PANTHER" id="PTHR10357:SF209">
    <property type="entry name" value="PERIPLASMIC ALPHA-AMYLASE"/>
    <property type="match status" value="1"/>
</dbReference>
<dbReference type="CDD" id="cd11352">
    <property type="entry name" value="AmyAc_5"/>
    <property type="match status" value="1"/>
</dbReference>
<proteinExistence type="inferred from homology"/>
<evidence type="ECO:0000256" key="1">
    <source>
        <dbReference type="ARBA" id="ARBA00008061"/>
    </source>
</evidence>
<dbReference type="PANTHER" id="PTHR10357">
    <property type="entry name" value="ALPHA-AMYLASE FAMILY MEMBER"/>
    <property type="match status" value="1"/>
</dbReference>
<sequence length="618" mass="69386">MPEKRVADIDWTPLLERQFNPSPVAWEDQVIYFLLPDRFSDDTEREYNDIRGNPVNKGSTPKFNPAMDKDSLGGPGGEEAWRDAGGKYVGGNLKGLTSKIGYLKRLGVTAIWVGPIFKQVAFQDTYHGYGVQNFLDVERHFGTREDLRTMVDTAHSQGIYVILDIILNHSGNVFTYKGDKHPYWTGAEHKPGKEFEVEGYNDKDGKPTIPMGQVNLENFPEAFPDGAVWPAELQPITGFTRKGSIRNWDLDPEYLEGDFEDLKDINLGPSMANNFTATSSLKTLCAAYKFWIAYADLDGFRIDTVKHMGDGPTRYFASNVHEFAASLGKENFLLVGEVAGDRERAFNTVESTGINAALGIADVQDKLENMIKGYREPQAYFDLFRNSLLVQRDSHTWFRNKVVTMIDDHDQIGKGQNKARFCYADEGATYIVGAIALNLFTLGIPCIYYGTEQDFDGNGGSDQYIREAMFGGSFGAFRSRNKHCFDESTHTYHEVSKLTALRQMYLPLRRGRQYLRPISGDGVNFGLPTMFSPNRMLTVLPWSRIFADKEMLCAVNTDFERASEAWVTVDSELQAETDTLECVYSTEEGGVGKKVKVEGRNGRSVFLSVPKGGIVVYK</sequence>
<accession>A0A9P8LGY3</accession>
<evidence type="ECO:0000313" key="4">
    <source>
        <dbReference type="EMBL" id="KAH0565190.1"/>
    </source>
</evidence>
<protein>
    <recommendedName>
        <fullName evidence="3">Glycosyl hydrolase family 13 catalytic domain-containing protein</fullName>
    </recommendedName>
</protein>
<comment type="caution">
    <text evidence="4">The sequence shown here is derived from an EMBL/GenBank/DDBJ whole genome shotgun (WGS) entry which is preliminary data.</text>
</comment>
<feature type="domain" description="Glycosyl hydrolase family 13 catalytic" evidence="3">
    <location>
        <begin position="33"/>
        <end position="502"/>
    </location>
</feature>
<dbReference type="AlphaFoldDB" id="A0A9P8LGY3"/>
<evidence type="ECO:0000313" key="5">
    <source>
        <dbReference type="Proteomes" id="UP000750711"/>
    </source>
</evidence>
<dbReference type="EMBL" id="JAGHQM010000126">
    <property type="protein sequence ID" value="KAH0565190.1"/>
    <property type="molecule type" value="Genomic_DNA"/>
</dbReference>
<feature type="region of interest" description="Disordered" evidence="2">
    <location>
        <begin position="45"/>
        <end position="68"/>
    </location>
</feature>